<dbReference type="Pfam" id="PF16509">
    <property type="entry name" value="KORA"/>
    <property type="match status" value="1"/>
</dbReference>
<proteinExistence type="predicted"/>
<evidence type="ECO:0000256" key="2">
    <source>
        <dbReference type="ARBA" id="ARBA00023163"/>
    </source>
</evidence>
<evidence type="ECO:0000256" key="1">
    <source>
        <dbReference type="ARBA" id="ARBA00023015"/>
    </source>
</evidence>
<protein>
    <submittedName>
        <fullName evidence="5">TrfB-related DNA-binding protein</fullName>
    </submittedName>
</protein>
<dbReference type="InterPro" id="IPR043038">
    <property type="entry name" value="VbhA_sf"/>
</dbReference>
<comment type="caution">
    <text evidence="5">The sequence shown here is derived from an EMBL/GenBank/DDBJ whole genome shotgun (WGS) entry which is preliminary data.</text>
</comment>
<dbReference type="InterPro" id="IPR013324">
    <property type="entry name" value="RNA_pol_sigma_r3/r4-like"/>
</dbReference>
<keyword evidence="5" id="KW-0238">DNA-binding</keyword>
<feature type="domain" description="Antitoxin VbhA" evidence="4">
    <location>
        <begin position="111"/>
        <end position="157"/>
    </location>
</feature>
<dbReference type="InterPro" id="IPR032428">
    <property type="entry name" value="TrfB"/>
</dbReference>
<evidence type="ECO:0000313" key="5">
    <source>
        <dbReference type="EMBL" id="MDN0288393.1"/>
    </source>
</evidence>
<keyword evidence="1" id="KW-0805">Transcription regulation</keyword>
<dbReference type="RefSeq" id="WP_064485218.1">
    <property type="nucleotide sequence ID" value="NZ_CP044334.1"/>
</dbReference>
<dbReference type="EMBL" id="JASVYU010000027">
    <property type="protein sequence ID" value="MDN0288393.1"/>
    <property type="molecule type" value="Genomic_DNA"/>
</dbReference>
<evidence type="ECO:0000259" key="4">
    <source>
        <dbReference type="Pfam" id="PF18495"/>
    </source>
</evidence>
<dbReference type="Gene3D" id="1.10.10.2690">
    <property type="match status" value="1"/>
</dbReference>
<dbReference type="SUPFAM" id="SSF88659">
    <property type="entry name" value="Sigma3 and sigma4 domains of RNA polymerase sigma factors"/>
    <property type="match status" value="1"/>
</dbReference>
<name>A0AAP4KCE1_9XANT</name>
<dbReference type="Gene3D" id="1.10.8.1050">
    <property type="entry name" value="Antitoxin VbhA-like"/>
    <property type="match status" value="1"/>
</dbReference>
<organism evidence="5">
    <name type="scientific">Xanthomonas arboricola pv. pruni</name>
    <dbReference type="NCBI Taxonomy" id="69929"/>
    <lineage>
        <taxon>Bacteria</taxon>
        <taxon>Pseudomonadati</taxon>
        <taxon>Pseudomonadota</taxon>
        <taxon>Gammaproteobacteria</taxon>
        <taxon>Lysobacterales</taxon>
        <taxon>Lysobacteraceae</taxon>
        <taxon>Xanthomonas</taxon>
    </lineage>
</organism>
<keyword evidence="2" id="KW-0804">Transcription</keyword>
<dbReference type="InterPro" id="IPR053721">
    <property type="entry name" value="Fimbrial_Adhesin_Reg"/>
</dbReference>
<dbReference type="Pfam" id="PF18495">
    <property type="entry name" value="VbhA"/>
    <property type="match status" value="1"/>
</dbReference>
<sequence length="162" mass="18193">MQKVPMTAAEFERIQSRLGRLTVDTVQIARRVLVDGKSQAEVAGETGLSRQRVSKMVQRVMAAANEFPPDWERVDEWMPPELAKQVRALAAEARTHMQEKIMLDAHEIEDRRRAVANAIASQRLEGLEVDAQTRAELDQVALGELEPADVIASIRRRLVAND</sequence>
<feature type="domain" description="TrfB transcriptional repressor protein" evidence="3">
    <location>
        <begin position="6"/>
        <end position="88"/>
    </location>
</feature>
<accession>A0AAP4KCE1</accession>
<dbReference type="GO" id="GO:0003677">
    <property type="term" value="F:DNA binding"/>
    <property type="evidence" value="ECO:0007669"/>
    <property type="project" value="UniProtKB-KW"/>
</dbReference>
<dbReference type="InterPro" id="IPR033788">
    <property type="entry name" value="VbhA-like"/>
</dbReference>
<dbReference type="CDD" id="cd11586">
    <property type="entry name" value="VbhA_like"/>
    <property type="match status" value="1"/>
</dbReference>
<dbReference type="InterPro" id="IPR041535">
    <property type="entry name" value="VbhA"/>
</dbReference>
<gene>
    <name evidence="5" type="ORF">QSH54_17520</name>
</gene>
<reference evidence="5" key="1">
    <citation type="submission" date="2023-06" db="EMBL/GenBank/DDBJ databases">
        <title>Genome sequences of Xanthomonas arboricola from Serbia and Montenegro.</title>
        <authorList>
            <person name="Ilicic R."/>
            <person name="Jelusic A."/>
            <person name="Harrison J."/>
            <person name="Greer S."/>
            <person name="Grant M."/>
            <person name="Vicente J."/>
            <person name="Popovic Milovanovic T."/>
            <person name="Studholme D.J."/>
        </authorList>
    </citation>
    <scope>NUCLEOTIDE SEQUENCE</scope>
    <source>
        <strain evidence="5">Xp320</strain>
    </source>
</reference>
<dbReference type="AlphaFoldDB" id="A0AAP4KCE1"/>
<evidence type="ECO:0000259" key="3">
    <source>
        <dbReference type="Pfam" id="PF16509"/>
    </source>
</evidence>